<evidence type="ECO:0000313" key="3">
    <source>
        <dbReference type="EMBL" id="ETA69449.1"/>
    </source>
</evidence>
<keyword evidence="2" id="KW-0472">Membrane</keyword>
<gene>
    <name evidence="3" type="ORF">MettiDRAFT_2950</name>
</gene>
<protein>
    <submittedName>
        <fullName evidence="3">Uncharacterized protein</fullName>
    </submittedName>
</protein>
<keyword evidence="4" id="KW-1185">Reference proteome</keyword>
<feature type="region of interest" description="Disordered" evidence="1">
    <location>
        <begin position="116"/>
        <end position="154"/>
    </location>
</feature>
<evidence type="ECO:0000313" key="4">
    <source>
        <dbReference type="Proteomes" id="UP000019483"/>
    </source>
</evidence>
<sequence length="177" mass="19157">MKYKLVLGLILLTILLGSFTTSSLARPNYMASFLEQYDVRDTRLATCDMCHINPNGGGARDSYGLAYAENGKDFLAIEELDSDDDGFTNIEEINALTFPGDSDDYPEIIEVTETEGAEAANSSADEESETDTTANTETATETSSESDVEDSATEVQSPGFGIILVVFGMMAAIYIKR</sequence>
<comment type="caution">
    <text evidence="3">The sequence shown here is derived from an EMBL/GenBank/DDBJ whole genome shotgun (WGS) entry which is preliminary data.</text>
</comment>
<name>W9DRN3_METTI</name>
<dbReference type="AlphaFoldDB" id="W9DRN3"/>
<proteinExistence type="predicted"/>
<organism evidence="3 4">
    <name type="scientific">Methanolobus tindarius DSM 2278</name>
    <dbReference type="NCBI Taxonomy" id="1090322"/>
    <lineage>
        <taxon>Archaea</taxon>
        <taxon>Methanobacteriati</taxon>
        <taxon>Methanobacteriota</taxon>
        <taxon>Stenosarchaea group</taxon>
        <taxon>Methanomicrobia</taxon>
        <taxon>Methanosarcinales</taxon>
        <taxon>Methanosarcinaceae</taxon>
        <taxon>Methanolobus</taxon>
    </lineage>
</organism>
<dbReference type="STRING" id="1090322.MettiDRAFT_2950"/>
<feature type="compositionally biased region" description="Low complexity" evidence="1">
    <location>
        <begin position="131"/>
        <end position="143"/>
    </location>
</feature>
<dbReference type="OrthoDB" id="137627at2157"/>
<reference evidence="3 4" key="1">
    <citation type="submission" date="2013-08" db="EMBL/GenBank/DDBJ databases">
        <authorList>
            <consortium name="DOE Joint Genome Institute"/>
            <person name="Eisen J."/>
            <person name="Huntemann M."/>
            <person name="Han J."/>
            <person name="Chen A."/>
            <person name="Kyrpides N."/>
            <person name="Mavromatis K."/>
            <person name="Markowitz V."/>
            <person name="Palaniappan K."/>
            <person name="Ivanova N."/>
            <person name="Schaumberg A."/>
            <person name="Pati A."/>
            <person name="Liolios K."/>
            <person name="Nordberg H.P."/>
            <person name="Cantor M.N."/>
            <person name="Hua S.X."/>
            <person name="Woyke T."/>
        </authorList>
    </citation>
    <scope>NUCLEOTIDE SEQUENCE [LARGE SCALE GENOMIC DNA]</scope>
    <source>
        <strain evidence="3 4">DSM 2278</strain>
    </source>
</reference>
<keyword evidence="2" id="KW-1133">Transmembrane helix</keyword>
<dbReference type="EMBL" id="AZAJ01000001">
    <property type="protein sequence ID" value="ETA69449.1"/>
    <property type="molecule type" value="Genomic_DNA"/>
</dbReference>
<keyword evidence="2" id="KW-0812">Transmembrane</keyword>
<evidence type="ECO:0000256" key="2">
    <source>
        <dbReference type="SAM" id="Phobius"/>
    </source>
</evidence>
<accession>W9DRN3</accession>
<dbReference type="Proteomes" id="UP000019483">
    <property type="component" value="Unassembled WGS sequence"/>
</dbReference>
<evidence type="ECO:0000256" key="1">
    <source>
        <dbReference type="SAM" id="MobiDB-lite"/>
    </source>
</evidence>
<dbReference type="RefSeq" id="WP_023846581.1">
    <property type="nucleotide sequence ID" value="NZ_AZAJ01000001.1"/>
</dbReference>
<feature type="transmembrane region" description="Helical" evidence="2">
    <location>
        <begin position="158"/>
        <end position="175"/>
    </location>
</feature>